<evidence type="ECO:0000313" key="2">
    <source>
        <dbReference type="EMBL" id="CZT48142.1"/>
    </source>
</evidence>
<keyword evidence="1" id="KW-0732">Signal</keyword>
<sequence>MIYLTLKQSSSFLLVLLLFLFLSLQALRNQTSSGADRRRKRFVSFELCRRFLWSVIGYNVAVTKCAAA</sequence>
<evidence type="ECO:0000313" key="3">
    <source>
        <dbReference type="Proteomes" id="UP000177625"/>
    </source>
</evidence>
<feature type="chain" id="PRO_5009448310" description="Secreted protein" evidence="1">
    <location>
        <begin position="27"/>
        <end position="68"/>
    </location>
</feature>
<proteinExistence type="predicted"/>
<accession>A0A1E1MGC8</accession>
<dbReference type="AlphaFoldDB" id="A0A1E1MGC8"/>
<evidence type="ECO:0008006" key="4">
    <source>
        <dbReference type="Google" id="ProtNLM"/>
    </source>
</evidence>
<feature type="signal peptide" evidence="1">
    <location>
        <begin position="1"/>
        <end position="26"/>
    </location>
</feature>
<dbReference type="Proteomes" id="UP000177625">
    <property type="component" value="Unassembled WGS sequence"/>
</dbReference>
<reference evidence="3" key="1">
    <citation type="submission" date="2016-03" db="EMBL/GenBank/DDBJ databases">
        <authorList>
            <person name="Guldener U."/>
        </authorList>
    </citation>
    <scope>NUCLEOTIDE SEQUENCE [LARGE SCALE GENOMIC DNA]</scope>
</reference>
<gene>
    <name evidence="2" type="ORF">RSE6_08803</name>
</gene>
<protein>
    <recommendedName>
        <fullName evidence="4">Secreted protein</fullName>
    </recommendedName>
</protein>
<organism evidence="2 3">
    <name type="scientific">Rhynchosporium secalis</name>
    <name type="common">Barley scald fungus</name>
    <dbReference type="NCBI Taxonomy" id="38038"/>
    <lineage>
        <taxon>Eukaryota</taxon>
        <taxon>Fungi</taxon>
        <taxon>Dikarya</taxon>
        <taxon>Ascomycota</taxon>
        <taxon>Pezizomycotina</taxon>
        <taxon>Leotiomycetes</taxon>
        <taxon>Helotiales</taxon>
        <taxon>Ploettnerulaceae</taxon>
        <taxon>Rhynchosporium</taxon>
    </lineage>
</organism>
<keyword evidence="3" id="KW-1185">Reference proteome</keyword>
<evidence type="ECO:0000256" key="1">
    <source>
        <dbReference type="SAM" id="SignalP"/>
    </source>
</evidence>
<name>A0A1E1MGC8_RHYSE</name>
<dbReference type="EMBL" id="FJVC01000322">
    <property type="protein sequence ID" value="CZT48142.1"/>
    <property type="molecule type" value="Genomic_DNA"/>
</dbReference>